<sequence>MRFRKLEEKENRIKKSSPWISHSHVGATFPTWSKRDSFKLIMAMDQSKTWPKREVGHQDPKLFSQQARPRLDQVPDLAQMWFTQSKTKERGPIERKQLLLPHFSQHTNPNNLFFADLTPTPTPTHLSLPPPSHPTPSKSAAKPNRIACVTEPTVTSPHPIPTRMARQENPTLPHREAKKRATAALSKLHQGQEKNRRKNKKPAMTLPKIVDATKKKSEITEDSQLCAPYASYIYSYLHKLEVNPSKRPLD</sequence>
<evidence type="ECO:0000256" key="1">
    <source>
        <dbReference type="SAM" id="MobiDB-lite"/>
    </source>
</evidence>
<reference evidence="2 3" key="1">
    <citation type="journal article" date="2023" name="Plants (Basel)">
        <title>Bridging the Gap: Combining Genomics and Transcriptomics Approaches to Understand Stylosanthes scabra, an Orphan Legume from the Brazilian Caatinga.</title>
        <authorList>
            <person name="Ferreira-Neto J.R.C."/>
            <person name="da Silva M.D."/>
            <person name="Binneck E."/>
            <person name="de Melo N.F."/>
            <person name="da Silva R.H."/>
            <person name="de Melo A.L.T.M."/>
            <person name="Pandolfi V."/>
            <person name="Bustamante F.O."/>
            <person name="Brasileiro-Vidal A.C."/>
            <person name="Benko-Iseppon A.M."/>
        </authorList>
    </citation>
    <scope>NUCLEOTIDE SEQUENCE [LARGE SCALE GENOMIC DNA]</scope>
    <source>
        <tissue evidence="2">Leaves</tissue>
    </source>
</reference>
<protein>
    <submittedName>
        <fullName evidence="2">Cyclin</fullName>
    </submittedName>
</protein>
<keyword evidence="3" id="KW-1185">Reference proteome</keyword>
<feature type="region of interest" description="Disordered" evidence="1">
    <location>
        <begin position="120"/>
        <end position="204"/>
    </location>
</feature>
<proteinExistence type="predicted"/>
<evidence type="ECO:0000313" key="2">
    <source>
        <dbReference type="EMBL" id="MED6175292.1"/>
    </source>
</evidence>
<name>A0ABU6VPK0_9FABA</name>
<accession>A0ABU6VPK0</accession>
<dbReference type="Proteomes" id="UP001341840">
    <property type="component" value="Unassembled WGS sequence"/>
</dbReference>
<dbReference type="EMBL" id="JASCZI010152060">
    <property type="protein sequence ID" value="MED6175292.1"/>
    <property type="molecule type" value="Genomic_DNA"/>
</dbReference>
<gene>
    <name evidence="2" type="primary">CYCA3-1_6</name>
    <name evidence="2" type="ORF">PIB30_077047</name>
</gene>
<evidence type="ECO:0000313" key="3">
    <source>
        <dbReference type="Proteomes" id="UP001341840"/>
    </source>
</evidence>
<organism evidence="2 3">
    <name type="scientific">Stylosanthes scabra</name>
    <dbReference type="NCBI Taxonomy" id="79078"/>
    <lineage>
        <taxon>Eukaryota</taxon>
        <taxon>Viridiplantae</taxon>
        <taxon>Streptophyta</taxon>
        <taxon>Embryophyta</taxon>
        <taxon>Tracheophyta</taxon>
        <taxon>Spermatophyta</taxon>
        <taxon>Magnoliopsida</taxon>
        <taxon>eudicotyledons</taxon>
        <taxon>Gunneridae</taxon>
        <taxon>Pentapetalae</taxon>
        <taxon>rosids</taxon>
        <taxon>fabids</taxon>
        <taxon>Fabales</taxon>
        <taxon>Fabaceae</taxon>
        <taxon>Papilionoideae</taxon>
        <taxon>50 kb inversion clade</taxon>
        <taxon>dalbergioids sensu lato</taxon>
        <taxon>Dalbergieae</taxon>
        <taxon>Pterocarpus clade</taxon>
        <taxon>Stylosanthes</taxon>
    </lineage>
</organism>
<comment type="caution">
    <text evidence="2">The sequence shown here is derived from an EMBL/GenBank/DDBJ whole genome shotgun (WGS) entry which is preliminary data.</text>
</comment>